<accession>A0ABV4YCL7</accession>
<gene>
    <name evidence="1" type="ORF">ACE1B6_15040</name>
</gene>
<dbReference type="EMBL" id="JBHFNS010000058">
    <property type="protein sequence ID" value="MFB2936564.1"/>
    <property type="molecule type" value="Genomic_DNA"/>
</dbReference>
<evidence type="ECO:0000313" key="1">
    <source>
        <dbReference type="EMBL" id="MFB2936564.1"/>
    </source>
</evidence>
<keyword evidence="2" id="KW-1185">Reference proteome</keyword>
<evidence type="ECO:0000313" key="2">
    <source>
        <dbReference type="Proteomes" id="UP001576776"/>
    </source>
</evidence>
<reference evidence="1 2" key="1">
    <citation type="submission" date="2024-09" db="EMBL/GenBank/DDBJ databases">
        <title>Floridaenema gen nov. (Aerosakkonemataceae, Aerosakkonematales ord. nov., Cyanobacteria) from benthic tropical and subtropical fresh waters, with the description of four new species.</title>
        <authorList>
            <person name="Moretto J.A."/>
            <person name="Berthold D.E."/>
            <person name="Lefler F.W."/>
            <person name="Huang I.-S."/>
            <person name="Laughinghouse H. IV."/>
        </authorList>
    </citation>
    <scope>NUCLEOTIDE SEQUENCE [LARGE SCALE GENOMIC DNA]</scope>
    <source>
        <strain evidence="1 2">BLCC-F154</strain>
    </source>
</reference>
<dbReference type="RefSeq" id="WP_413258057.1">
    <property type="nucleotide sequence ID" value="NZ_JBHFNS010000058.1"/>
</dbReference>
<sequence length="92" mass="10755">MQLFKEVLPIGLVFNAWFSWLKLSLWLTYNNFRSEKLCNVSPKFKYNGNQGDSFLFISSKVPITTLSPYEYSLFQIQRFVDKEKVGSFPTSV</sequence>
<organism evidence="1 2">
    <name type="scientific">Floridaenema fluviatile BLCC-F154</name>
    <dbReference type="NCBI Taxonomy" id="3153640"/>
    <lineage>
        <taxon>Bacteria</taxon>
        <taxon>Bacillati</taxon>
        <taxon>Cyanobacteriota</taxon>
        <taxon>Cyanophyceae</taxon>
        <taxon>Oscillatoriophycideae</taxon>
        <taxon>Aerosakkonematales</taxon>
        <taxon>Aerosakkonemataceae</taxon>
        <taxon>Floridanema</taxon>
        <taxon>Floridanema fluviatile</taxon>
    </lineage>
</organism>
<proteinExistence type="predicted"/>
<dbReference type="Proteomes" id="UP001576776">
    <property type="component" value="Unassembled WGS sequence"/>
</dbReference>
<protein>
    <submittedName>
        <fullName evidence="1">Uncharacterized protein</fullName>
    </submittedName>
</protein>
<name>A0ABV4YCL7_9CYAN</name>
<comment type="caution">
    <text evidence="1">The sequence shown here is derived from an EMBL/GenBank/DDBJ whole genome shotgun (WGS) entry which is preliminary data.</text>
</comment>